<dbReference type="Pfam" id="PF00856">
    <property type="entry name" value="SET"/>
    <property type="match status" value="1"/>
</dbReference>
<keyword evidence="4" id="KW-0472">Membrane</keyword>
<dbReference type="InterPro" id="IPR036464">
    <property type="entry name" value="Rubisco_LSMT_subst-bd_sf"/>
</dbReference>
<evidence type="ECO:0000256" key="4">
    <source>
        <dbReference type="SAM" id="Phobius"/>
    </source>
</evidence>
<evidence type="ECO:0000256" key="2">
    <source>
        <dbReference type="ARBA" id="ARBA00022679"/>
    </source>
</evidence>
<sequence length="626" mass="73940">MEESHKQKKFIHWLTENGVIFPKLKLIKNGIFSTNIINENEIFATIPFSIIINDKIANKTLPYLKDLSSSYHYSSLIIFLIYERLLGEKSFYFPYINILPKHVNSLLYYDENEISYLLKGTDIENFVIERKLQLKKCYEEILESLPSDGILKENMSWELFLWAYSIVASRSFPNRLIDPDDTESKKVLIPLADSLNHRPRQKITWQFSDGNSMRLIAGETIECGKEIYNNYGPKVRNFLWQTENVSNVIFNIMMKFYYRLSYYLSIIIFNIRIVLLAYGFCIKDNPDDWAIIKLNFDQDPERDEKFEILKISELVDFTHYITKDCVPNKLLSQCRIIELNYLEIIYFRKYYQDSYQEKGSDLFNFVGYRNEICVLEILIMLLNRKLNAIIVNEQKQKTKDMINRDDDLSRQVKIFRDGQKEILQSAIAKIQSLELKVLSRAVDDFNENRISKPPFLFNNTTYEFIKENNNDSSSESNNNYLEIKETLFDSLLITSDKAMKMDQKFSKAIHNMFEDDELENENDVILILFLIHESNNKESYWKNFFDAVKDFKITLTQKEEEIKLQELSDFYENLSQSISSNDLSSELFSEEIFTLENFVWASNLLDSFQINLINKEGKEYVGIMPL</sequence>
<dbReference type="InterPro" id="IPR050600">
    <property type="entry name" value="SETD3_SETD6_MTase"/>
</dbReference>
<dbReference type="EMBL" id="BEXD01003958">
    <property type="protein sequence ID" value="GBC04625.1"/>
    <property type="molecule type" value="Genomic_DNA"/>
</dbReference>
<gene>
    <name evidence="6" type="ORF">RclHR1_05790006</name>
</gene>
<comment type="caution">
    <text evidence="6">The sequence shown here is derived from an EMBL/GenBank/DDBJ whole genome shotgun (WGS) entry which is preliminary data.</text>
</comment>
<feature type="transmembrane region" description="Helical" evidence="4">
    <location>
        <begin position="260"/>
        <end position="280"/>
    </location>
</feature>
<evidence type="ECO:0000313" key="6">
    <source>
        <dbReference type="EMBL" id="GBC04625.1"/>
    </source>
</evidence>
<proteinExistence type="predicted"/>
<dbReference type="STRING" id="94130.A0A2Z6S1F6"/>
<keyword evidence="3" id="KW-0949">S-adenosyl-L-methionine</keyword>
<evidence type="ECO:0000259" key="5">
    <source>
        <dbReference type="Pfam" id="PF00856"/>
    </source>
</evidence>
<feature type="domain" description="SET" evidence="5">
    <location>
        <begin position="30"/>
        <end position="232"/>
    </location>
</feature>
<dbReference type="Proteomes" id="UP000247702">
    <property type="component" value="Unassembled WGS sequence"/>
</dbReference>
<dbReference type="SUPFAM" id="SSF82199">
    <property type="entry name" value="SET domain"/>
    <property type="match status" value="1"/>
</dbReference>
<organism evidence="6 7">
    <name type="scientific">Rhizophagus clarus</name>
    <dbReference type="NCBI Taxonomy" id="94130"/>
    <lineage>
        <taxon>Eukaryota</taxon>
        <taxon>Fungi</taxon>
        <taxon>Fungi incertae sedis</taxon>
        <taxon>Mucoromycota</taxon>
        <taxon>Glomeromycotina</taxon>
        <taxon>Glomeromycetes</taxon>
        <taxon>Glomerales</taxon>
        <taxon>Glomeraceae</taxon>
        <taxon>Rhizophagus</taxon>
    </lineage>
</organism>
<reference evidence="6 7" key="1">
    <citation type="submission" date="2017-11" db="EMBL/GenBank/DDBJ databases">
        <title>The genome of Rhizophagus clarus HR1 reveals common genetic basis of auxotrophy among arbuscular mycorrhizal fungi.</title>
        <authorList>
            <person name="Kobayashi Y."/>
        </authorList>
    </citation>
    <scope>NUCLEOTIDE SEQUENCE [LARGE SCALE GENOMIC DNA]</scope>
    <source>
        <strain evidence="6 7">HR1</strain>
    </source>
</reference>
<keyword evidence="4" id="KW-1133">Transmembrane helix</keyword>
<name>A0A2Z6S1F6_9GLOM</name>
<dbReference type="AlphaFoldDB" id="A0A2Z6S1F6"/>
<protein>
    <recommendedName>
        <fullName evidence="5">SET domain-containing protein</fullName>
    </recommendedName>
</protein>
<keyword evidence="2" id="KW-0808">Transferase</keyword>
<evidence type="ECO:0000256" key="3">
    <source>
        <dbReference type="ARBA" id="ARBA00022691"/>
    </source>
</evidence>
<dbReference type="Gene3D" id="3.90.1410.10">
    <property type="entry name" value="set domain protein methyltransferase, domain 1"/>
    <property type="match status" value="2"/>
</dbReference>
<keyword evidence="1" id="KW-0489">Methyltransferase</keyword>
<accession>A0A2Z6S1F6</accession>
<evidence type="ECO:0000313" key="7">
    <source>
        <dbReference type="Proteomes" id="UP000247702"/>
    </source>
</evidence>
<dbReference type="Gene3D" id="3.90.1420.10">
    <property type="entry name" value="Rubisco LSMT, substrate-binding domain"/>
    <property type="match status" value="1"/>
</dbReference>
<evidence type="ECO:0000256" key="1">
    <source>
        <dbReference type="ARBA" id="ARBA00022603"/>
    </source>
</evidence>
<dbReference type="GO" id="GO:0032259">
    <property type="term" value="P:methylation"/>
    <property type="evidence" value="ECO:0007669"/>
    <property type="project" value="UniProtKB-KW"/>
</dbReference>
<dbReference type="PANTHER" id="PTHR13271">
    <property type="entry name" value="UNCHARACTERIZED PUTATIVE METHYLTRANSFERASE"/>
    <property type="match status" value="1"/>
</dbReference>
<keyword evidence="7" id="KW-1185">Reference proteome</keyword>
<dbReference type="GO" id="GO:0016279">
    <property type="term" value="F:protein-lysine N-methyltransferase activity"/>
    <property type="evidence" value="ECO:0007669"/>
    <property type="project" value="UniProtKB-ARBA"/>
</dbReference>
<dbReference type="InterPro" id="IPR046341">
    <property type="entry name" value="SET_dom_sf"/>
</dbReference>
<dbReference type="InterPro" id="IPR001214">
    <property type="entry name" value="SET_dom"/>
</dbReference>
<keyword evidence="4" id="KW-0812">Transmembrane</keyword>